<comment type="caution">
    <text evidence="2">The sequence shown here is derived from an EMBL/GenBank/DDBJ whole genome shotgun (WGS) entry which is preliminary data.</text>
</comment>
<dbReference type="RefSeq" id="WP_379592328.1">
    <property type="nucleotide sequence ID" value="NZ_JBHTKK010000013.1"/>
</dbReference>
<gene>
    <name evidence="2" type="ORF">ACFQ19_11575</name>
</gene>
<evidence type="ECO:0000313" key="2">
    <source>
        <dbReference type="EMBL" id="MFD1066665.1"/>
    </source>
</evidence>
<dbReference type="Gene3D" id="2.30.30.290">
    <property type="entry name" value="YopX-like domains"/>
    <property type="match status" value="1"/>
</dbReference>
<dbReference type="SUPFAM" id="SSF159006">
    <property type="entry name" value="YopX-like"/>
    <property type="match status" value="1"/>
</dbReference>
<organism evidence="2 3">
    <name type="scientific">Oceanobacillus locisalsi</name>
    <dbReference type="NCBI Taxonomy" id="546107"/>
    <lineage>
        <taxon>Bacteria</taxon>
        <taxon>Bacillati</taxon>
        <taxon>Bacillota</taxon>
        <taxon>Bacilli</taxon>
        <taxon>Bacillales</taxon>
        <taxon>Bacillaceae</taxon>
        <taxon>Oceanobacillus</taxon>
    </lineage>
</organism>
<dbReference type="InterPro" id="IPR019096">
    <property type="entry name" value="YopX_protein"/>
</dbReference>
<dbReference type="EMBL" id="JBHTKK010000013">
    <property type="protein sequence ID" value="MFD1066665.1"/>
    <property type="molecule type" value="Genomic_DNA"/>
</dbReference>
<reference evidence="3" key="1">
    <citation type="journal article" date="2019" name="Int. J. Syst. Evol. Microbiol.">
        <title>The Global Catalogue of Microorganisms (GCM) 10K type strain sequencing project: providing services to taxonomists for standard genome sequencing and annotation.</title>
        <authorList>
            <consortium name="The Broad Institute Genomics Platform"/>
            <consortium name="The Broad Institute Genome Sequencing Center for Infectious Disease"/>
            <person name="Wu L."/>
            <person name="Ma J."/>
        </authorList>
    </citation>
    <scope>NUCLEOTIDE SEQUENCE [LARGE SCALE GENOMIC DNA]</scope>
    <source>
        <strain evidence="3">CCUG 56608</strain>
    </source>
</reference>
<proteinExistence type="predicted"/>
<keyword evidence="3" id="KW-1185">Reference proteome</keyword>
<dbReference type="InterPro" id="IPR023385">
    <property type="entry name" value="YopX-like_C"/>
</dbReference>
<protein>
    <submittedName>
        <fullName evidence="2">YopX family protein</fullName>
    </submittedName>
</protein>
<accession>A0ABW3NJD6</accession>
<dbReference type="Proteomes" id="UP001597041">
    <property type="component" value="Unassembled WGS sequence"/>
</dbReference>
<dbReference type="Pfam" id="PF09643">
    <property type="entry name" value="YopX"/>
    <property type="match status" value="1"/>
</dbReference>
<sequence length="121" mass="14257">MREIKFRAWLKQHDIMIAVDSIDFAEEEIMIIDDTGIDRYFPFEEIELLQYTGIKDKNGEEIYEQDYVKDHKGHAYTVRYNDFCASMLYPLDGGEFMAIYPGIELEVIGNIYENPELLEES</sequence>
<evidence type="ECO:0000313" key="3">
    <source>
        <dbReference type="Proteomes" id="UP001597041"/>
    </source>
</evidence>
<evidence type="ECO:0000259" key="1">
    <source>
        <dbReference type="Pfam" id="PF09643"/>
    </source>
</evidence>
<feature type="domain" description="YopX protein" evidence="1">
    <location>
        <begin position="5"/>
        <end position="119"/>
    </location>
</feature>
<name>A0ABW3NJD6_9BACI</name>